<dbReference type="InterPro" id="IPR007047">
    <property type="entry name" value="Flp_Fap"/>
</dbReference>
<keyword evidence="1" id="KW-0812">Transmembrane</keyword>
<dbReference type="KEGG" id="pox:MB84_18925"/>
<evidence type="ECO:0000256" key="1">
    <source>
        <dbReference type="SAM" id="Phobius"/>
    </source>
</evidence>
<evidence type="ECO:0000313" key="3">
    <source>
        <dbReference type="Proteomes" id="UP000035050"/>
    </source>
</evidence>
<keyword evidence="3" id="KW-1185">Reference proteome</keyword>
<dbReference type="AlphaFoldDB" id="A0A0E3U891"/>
<evidence type="ECO:0000313" key="2">
    <source>
        <dbReference type="EMBL" id="AKC71098.1"/>
    </source>
</evidence>
<proteinExistence type="predicted"/>
<dbReference type="RefSeq" id="WP_046292265.1">
    <property type="nucleotide sequence ID" value="NZ_CP011253.3"/>
</dbReference>
<gene>
    <name evidence="2" type="ORF">MB84_18925</name>
</gene>
<name>A0A0E3U891_9BURK</name>
<dbReference type="PATRIC" id="fig|573737.6.peg.4754"/>
<sequence>MKLGNRFRLFARDERGVTALEYGILAAIVAVIIGGTVYTNLGTTFSSVFSKIQSAVTAAGA</sequence>
<accession>A0A0E3U891</accession>
<feature type="transmembrane region" description="Helical" evidence="1">
    <location>
        <begin position="20"/>
        <end position="41"/>
    </location>
</feature>
<protein>
    <submittedName>
        <fullName evidence="2">Pilus assembly protein</fullName>
    </submittedName>
</protein>
<keyword evidence="1" id="KW-1133">Transmembrane helix</keyword>
<dbReference type="Pfam" id="PF04964">
    <property type="entry name" value="Flp_Fap"/>
    <property type="match status" value="1"/>
</dbReference>
<dbReference type="Proteomes" id="UP000035050">
    <property type="component" value="Chromosome"/>
</dbReference>
<keyword evidence="1" id="KW-0472">Membrane</keyword>
<reference evidence="2" key="1">
    <citation type="submission" date="2016-06" db="EMBL/GenBank/DDBJ databases">
        <title>Pandoraea oxalativorans DSM 23570 Genome Sequencing.</title>
        <authorList>
            <person name="Ee R."/>
            <person name="Lim Y.-L."/>
            <person name="Yong D."/>
            <person name="Yin W.-F."/>
            <person name="Chan K.-G."/>
        </authorList>
    </citation>
    <scope>NUCLEOTIDE SEQUENCE</scope>
    <source>
        <strain evidence="2">DSM 23570</strain>
    </source>
</reference>
<organism evidence="2 3">
    <name type="scientific">Pandoraea oxalativorans</name>
    <dbReference type="NCBI Taxonomy" id="573737"/>
    <lineage>
        <taxon>Bacteria</taxon>
        <taxon>Pseudomonadati</taxon>
        <taxon>Pseudomonadota</taxon>
        <taxon>Betaproteobacteria</taxon>
        <taxon>Burkholderiales</taxon>
        <taxon>Burkholderiaceae</taxon>
        <taxon>Pandoraea</taxon>
    </lineage>
</organism>
<dbReference type="EMBL" id="CP011253">
    <property type="protein sequence ID" value="AKC71098.1"/>
    <property type="molecule type" value="Genomic_DNA"/>
</dbReference>
<dbReference type="HOGENOM" id="CLU_171854_6_1_4"/>